<sequence>MSATNPGPRPDADQPAGDRWVWPWRNATCTDCLHPAAAHHADGCTANNGTCPCRAGSAA</sequence>
<protein>
    <submittedName>
        <fullName evidence="1">Uncharacterized protein</fullName>
    </submittedName>
</protein>
<keyword evidence="2" id="KW-1185">Reference proteome</keyword>
<reference evidence="2" key="1">
    <citation type="submission" date="2016-02" db="EMBL/GenBank/DDBJ databases">
        <authorList>
            <person name="Wibberg D."/>
        </authorList>
    </citation>
    <scope>NUCLEOTIDE SEQUENCE [LARGE SCALE GENOMIC DNA]</scope>
</reference>
<evidence type="ECO:0000313" key="1">
    <source>
        <dbReference type="EMBL" id="SBW27302.1"/>
    </source>
</evidence>
<name>A0A1C3PBX6_9ACTN</name>
<organism evidence="1 2">
    <name type="scientific">Candidatus Protofrankia californiensis</name>
    <dbReference type="NCBI Taxonomy" id="1839754"/>
    <lineage>
        <taxon>Bacteria</taxon>
        <taxon>Bacillati</taxon>
        <taxon>Actinomycetota</taxon>
        <taxon>Actinomycetes</taxon>
        <taxon>Frankiales</taxon>
        <taxon>Frankiaceae</taxon>
        <taxon>Protofrankia</taxon>
    </lineage>
</organism>
<dbReference type="EMBL" id="FLUV01002205">
    <property type="protein sequence ID" value="SBW27302.1"/>
    <property type="molecule type" value="Genomic_DNA"/>
</dbReference>
<proteinExistence type="predicted"/>
<gene>
    <name evidence="1" type="ORF">FDG2_5265</name>
</gene>
<evidence type="ECO:0000313" key="2">
    <source>
        <dbReference type="Proteomes" id="UP000199013"/>
    </source>
</evidence>
<dbReference type="AlphaFoldDB" id="A0A1C3PBX6"/>
<dbReference type="Proteomes" id="UP000199013">
    <property type="component" value="Unassembled WGS sequence"/>
</dbReference>
<accession>A0A1C3PBX6</accession>